<evidence type="ECO:0000259" key="2">
    <source>
        <dbReference type="Pfam" id="PF01048"/>
    </source>
</evidence>
<dbReference type="GO" id="GO:0003824">
    <property type="term" value="F:catalytic activity"/>
    <property type="evidence" value="ECO:0007669"/>
    <property type="project" value="InterPro"/>
</dbReference>
<evidence type="ECO:0000256" key="1">
    <source>
        <dbReference type="SAM" id="SignalP"/>
    </source>
</evidence>
<dbReference type="PANTHER" id="PTHR21234:SF42">
    <property type="entry name" value="PHOSPHORYLASE SUPERFAMILY PROTEIN"/>
    <property type="match status" value="1"/>
</dbReference>
<dbReference type="OrthoDB" id="1892301at2759"/>
<dbReference type="Pfam" id="PF01048">
    <property type="entry name" value="PNP_UDP_1"/>
    <property type="match status" value="1"/>
</dbReference>
<dbReference type="Gene3D" id="3.40.50.1580">
    <property type="entry name" value="Nucleoside phosphorylase domain"/>
    <property type="match status" value="1"/>
</dbReference>
<evidence type="ECO:0000313" key="4">
    <source>
        <dbReference type="Proteomes" id="UP000242715"/>
    </source>
</evidence>
<dbReference type="Proteomes" id="UP000242715">
    <property type="component" value="Unassembled WGS sequence"/>
</dbReference>
<dbReference type="GO" id="GO:0009116">
    <property type="term" value="P:nucleoside metabolic process"/>
    <property type="evidence" value="ECO:0007669"/>
    <property type="project" value="InterPro"/>
</dbReference>
<feature type="signal peptide" evidence="1">
    <location>
        <begin position="1"/>
        <end position="20"/>
    </location>
</feature>
<gene>
    <name evidence="3" type="ORF">TSUD_142800</name>
</gene>
<proteinExistence type="predicted"/>
<reference evidence="4" key="1">
    <citation type="journal article" date="2017" name="Front. Plant Sci.">
        <title>Climate Clever Clovers: New Paradigm to Reduce the Environmental Footprint of Ruminants by Breeding Low Methanogenic Forages Utilizing Haplotype Variation.</title>
        <authorList>
            <person name="Kaur P."/>
            <person name="Appels R."/>
            <person name="Bayer P.E."/>
            <person name="Keeble-Gagnere G."/>
            <person name="Wang J."/>
            <person name="Hirakawa H."/>
            <person name="Shirasawa K."/>
            <person name="Vercoe P."/>
            <person name="Stefanova K."/>
            <person name="Durmic Z."/>
            <person name="Nichols P."/>
            <person name="Revell C."/>
            <person name="Isobe S.N."/>
            <person name="Edwards D."/>
            <person name="Erskine W."/>
        </authorList>
    </citation>
    <scope>NUCLEOTIDE SEQUENCE [LARGE SCALE GENOMIC DNA]</scope>
    <source>
        <strain evidence="4">cv. Daliak</strain>
    </source>
</reference>
<accession>A0A2Z6NLT2</accession>
<dbReference type="InterPro" id="IPR035994">
    <property type="entry name" value="Nucleoside_phosphorylase_sf"/>
</dbReference>
<dbReference type="SUPFAM" id="SSF53167">
    <property type="entry name" value="Purine and uridine phosphorylases"/>
    <property type="match status" value="1"/>
</dbReference>
<name>A0A2Z6NLT2_TRISU</name>
<dbReference type="AlphaFoldDB" id="A0A2Z6NLT2"/>
<feature type="domain" description="Nucleoside phosphorylase" evidence="2">
    <location>
        <begin position="40"/>
        <end position="251"/>
    </location>
</feature>
<dbReference type="CDD" id="cd09008">
    <property type="entry name" value="MTAN"/>
    <property type="match status" value="1"/>
</dbReference>
<dbReference type="PANTHER" id="PTHR21234">
    <property type="entry name" value="PURINE NUCLEOSIDE PHOSPHORYLASE"/>
    <property type="match status" value="1"/>
</dbReference>
<feature type="non-terminal residue" evidence="3">
    <location>
        <position position="257"/>
    </location>
</feature>
<dbReference type="EMBL" id="DF973949">
    <property type="protein sequence ID" value="GAU42943.1"/>
    <property type="molecule type" value="Genomic_DNA"/>
</dbReference>
<keyword evidence="1" id="KW-0732">Signal</keyword>
<feature type="chain" id="PRO_5016384245" description="Nucleoside phosphorylase domain-containing protein" evidence="1">
    <location>
        <begin position="21"/>
        <end position="257"/>
    </location>
</feature>
<sequence length="257" mass="28804">MEFLVVLVIVLLGSSIKAYGAINQLSWREISNINNQGPYFGIVVPNAFELNPLLQSSSFVPHNKFPYFDFAGRHFRIGKLEKKKVIVVMTGESMLNAGLATQLLLTLFNVKGVLHYGIAGNANSKFQIGDVTIPKYWAHTGQWHWQRFGDKDEDNGDFNREFGYLKFSNYNNYTKHSKPVENLLNKPIVVRVKKGVSANVFVDNRAYRDHLKSKFDVTPTDMESAAVALVCFQQKIPFIAIRALSDLAGGGSALTNE</sequence>
<dbReference type="InterPro" id="IPR000845">
    <property type="entry name" value="Nucleoside_phosphorylase_d"/>
</dbReference>
<evidence type="ECO:0000313" key="3">
    <source>
        <dbReference type="EMBL" id="GAU42943.1"/>
    </source>
</evidence>
<keyword evidence="4" id="KW-1185">Reference proteome</keyword>
<organism evidence="3 4">
    <name type="scientific">Trifolium subterraneum</name>
    <name type="common">Subterranean clover</name>
    <dbReference type="NCBI Taxonomy" id="3900"/>
    <lineage>
        <taxon>Eukaryota</taxon>
        <taxon>Viridiplantae</taxon>
        <taxon>Streptophyta</taxon>
        <taxon>Embryophyta</taxon>
        <taxon>Tracheophyta</taxon>
        <taxon>Spermatophyta</taxon>
        <taxon>Magnoliopsida</taxon>
        <taxon>eudicotyledons</taxon>
        <taxon>Gunneridae</taxon>
        <taxon>Pentapetalae</taxon>
        <taxon>rosids</taxon>
        <taxon>fabids</taxon>
        <taxon>Fabales</taxon>
        <taxon>Fabaceae</taxon>
        <taxon>Papilionoideae</taxon>
        <taxon>50 kb inversion clade</taxon>
        <taxon>NPAAA clade</taxon>
        <taxon>Hologalegina</taxon>
        <taxon>IRL clade</taxon>
        <taxon>Trifolieae</taxon>
        <taxon>Trifolium</taxon>
    </lineage>
</organism>
<protein>
    <recommendedName>
        <fullName evidence="2">Nucleoside phosphorylase domain-containing protein</fullName>
    </recommendedName>
</protein>